<proteinExistence type="predicted"/>
<dbReference type="InterPro" id="IPR004827">
    <property type="entry name" value="bZIP"/>
</dbReference>
<organism evidence="9 10">
    <name type="scientific">Trapa incisa</name>
    <dbReference type="NCBI Taxonomy" id="236973"/>
    <lineage>
        <taxon>Eukaryota</taxon>
        <taxon>Viridiplantae</taxon>
        <taxon>Streptophyta</taxon>
        <taxon>Embryophyta</taxon>
        <taxon>Tracheophyta</taxon>
        <taxon>Spermatophyta</taxon>
        <taxon>Magnoliopsida</taxon>
        <taxon>eudicotyledons</taxon>
        <taxon>Gunneridae</taxon>
        <taxon>Pentapetalae</taxon>
        <taxon>rosids</taxon>
        <taxon>malvids</taxon>
        <taxon>Myrtales</taxon>
        <taxon>Lythraceae</taxon>
        <taxon>Trapa</taxon>
    </lineage>
</organism>
<dbReference type="AlphaFoldDB" id="A0AAN7GFM5"/>
<feature type="coiled-coil region" evidence="6">
    <location>
        <begin position="230"/>
        <end position="306"/>
    </location>
</feature>
<dbReference type="GO" id="GO:0003677">
    <property type="term" value="F:DNA binding"/>
    <property type="evidence" value="ECO:0007669"/>
    <property type="project" value="UniProtKB-KW"/>
</dbReference>
<reference evidence="9 10" key="1">
    <citation type="journal article" date="2023" name="Hortic Res">
        <title>Pangenome of water caltrop reveals structural variations and asymmetric subgenome divergence after allopolyploidization.</title>
        <authorList>
            <person name="Zhang X."/>
            <person name="Chen Y."/>
            <person name="Wang L."/>
            <person name="Yuan Y."/>
            <person name="Fang M."/>
            <person name="Shi L."/>
            <person name="Lu R."/>
            <person name="Comes H.P."/>
            <person name="Ma Y."/>
            <person name="Chen Y."/>
            <person name="Huang G."/>
            <person name="Zhou Y."/>
            <person name="Zheng Z."/>
            <person name="Qiu Y."/>
        </authorList>
    </citation>
    <scope>NUCLEOTIDE SEQUENCE [LARGE SCALE GENOMIC DNA]</scope>
    <source>
        <tissue evidence="9">Roots</tissue>
    </source>
</reference>
<keyword evidence="5" id="KW-0539">Nucleus</keyword>
<dbReference type="GO" id="GO:0005634">
    <property type="term" value="C:nucleus"/>
    <property type="evidence" value="ECO:0007669"/>
    <property type="project" value="UniProtKB-SubCell"/>
</dbReference>
<sequence>MAMNMIIDQMPDAPQQRRNHHHRRAHSDTSFRFLDDDLLLFDPSDIDLDISSLDPLPPPAPAPPRIAPSPGPYDSDDSSSSNPRPRPSPAVPTPARLTPTPGPYDSSDDGSSSNPRPRPCPPVGHFRSLSVDSDLLEVMGLTLTGGDEKFGGGGKQPATPHGEKRSFYRHSNSMDSSTTASFEVESEGAKKALAAEKLAELSLIDPKRAKRILANRQSAARSKERKIQYTSELEKKVQTLQTEATTLSAQVTILQRDTDGLTVENRELKLRLQALEQQAQLQDALNEKLREEVQRLKMAATQLSAVNGNPFSQVPPQFPPAAGHNFVGNSTMQPQQHSSSNGLPHQNFLDYNNRAQ</sequence>
<dbReference type="PROSITE" id="PS50217">
    <property type="entry name" value="BZIP"/>
    <property type="match status" value="1"/>
</dbReference>
<keyword evidence="2" id="KW-0805">Transcription regulation</keyword>
<dbReference type="FunFam" id="1.20.5.170:FF:000083">
    <property type="entry name" value="Transcription factor VIP1"/>
    <property type="match status" value="1"/>
</dbReference>
<gene>
    <name evidence="9" type="ORF">SAY87_011487</name>
</gene>
<dbReference type="InterPro" id="IPR046347">
    <property type="entry name" value="bZIP_sf"/>
</dbReference>
<comment type="subcellular location">
    <subcellularLocation>
        <location evidence="1">Nucleus</location>
    </subcellularLocation>
</comment>
<evidence type="ECO:0000256" key="4">
    <source>
        <dbReference type="ARBA" id="ARBA00023163"/>
    </source>
</evidence>
<dbReference type="CDD" id="cd14703">
    <property type="entry name" value="bZIP_plant_RF2"/>
    <property type="match status" value="1"/>
</dbReference>
<evidence type="ECO:0000256" key="3">
    <source>
        <dbReference type="ARBA" id="ARBA00023125"/>
    </source>
</evidence>
<evidence type="ECO:0000313" key="10">
    <source>
        <dbReference type="Proteomes" id="UP001345219"/>
    </source>
</evidence>
<dbReference type="PANTHER" id="PTHR13690">
    <property type="entry name" value="TRANSCRIPTION FACTOR POSF21-RELATED"/>
    <property type="match status" value="1"/>
</dbReference>
<dbReference type="GO" id="GO:0003700">
    <property type="term" value="F:DNA-binding transcription factor activity"/>
    <property type="evidence" value="ECO:0007669"/>
    <property type="project" value="InterPro"/>
</dbReference>
<evidence type="ECO:0000256" key="5">
    <source>
        <dbReference type="ARBA" id="ARBA00023242"/>
    </source>
</evidence>
<feature type="compositionally biased region" description="Polar residues" evidence="7">
    <location>
        <begin position="327"/>
        <end position="356"/>
    </location>
</feature>
<keyword evidence="3" id="KW-0238">DNA-binding</keyword>
<feature type="compositionally biased region" description="Pro residues" evidence="7">
    <location>
        <begin position="55"/>
        <end position="71"/>
    </location>
</feature>
<accession>A0AAN7GFM5</accession>
<comment type="caution">
    <text evidence="9">The sequence shown here is derived from an EMBL/GenBank/DDBJ whole genome shotgun (WGS) entry which is preliminary data.</text>
</comment>
<dbReference type="PANTHER" id="PTHR13690:SF86">
    <property type="entry name" value="TRANSCRIPTION FACTOR VIP1"/>
    <property type="match status" value="1"/>
</dbReference>
<name>A0AAN7GFM5_9MYRT</name>
<feature type="region of interest" description="Disordered" evidence="7">
    <location>
        <begin position="50"/>
        <end position="127"/>
    </location>
</feature>
<evidence type="ECO:0000256" key="2">
    <source>
        <dbReference type="ARBA" id="ARBA00023015"/>
    </source>
</evidence>
<protein>
    <recommendedName>
        <fullName evidence="8">BZIP domain-containing protein</fullName>
    </recommendedName>
</protein>
<dbReference type="Proteomes" id="UP001345219">
    <property type="component" value="Chromosome 9"/>
</dbReference>
<dbReference type="Pfam" id="PF00170">
    <property type="entry name" value="bZIP_1"/>
    <property type="match status" value="1"/>
</dbReference>
<evidence type="ECO:0000256" key="7">
    <source>
        <dbReference type="SAM" id="MobiDB-lite"/>
    </source>
</evidence>
<dbReference type="SUPFAM" id="SSF57959">
    <property type="entry name" value="Leucine zipper domain"/>
    <property type="match status" value="1"/>
</dbReference>
<feature type="region of interest" description="Disordered" evidence="7">
    <location>
        <begin position="312"/>
        <end position="356"/>
    </location>
</feature>
<dbReference type="SMART" id="SM00338">
    <property type="entry name" value="BRLZ"/>
    <property type="match status" value="1"/>
</dbReference>
<evidence type="ECO:0000259" key="8">
    <source>
        <dbReference type="PROSITE" id="PS50217"/>
    </source>
</evidence>
<feature type="compositionally biased region" description="Low complexity" evidence="7">
    <location>
        <begin position="93"/>
        <end position="115"/>
    </location>
</feature>
<evidence type="ECO:0000256" key="6">
    <source>
        <dbReference type="SAM" id="Coils"/>
    </source>
</evidence>
<evidence type="ECO:0000313" key="9">
    <source>
        <dbReference type="EMBL" id="KAK4745175.1"/>
    </source>
</evidence>
<evidence type="ECO:0000256" key="1">
    <source>
        <dbReference type="ARBA" id="ARBA00004123"/>
    </source>
</evidence>
<feature type="domain" description="BZIP" evidence="8">
    <location>
        <begin position="205"/>
        <end position="268"/>
    </location>
</feature>
<keyword evidence="6" id="KW-0175">Coiled coil</keyword>
<dbReference type="Gene3D" id="1.20.5.170">
    <property type="match status" value="1"/>
</dbReference>
<dbReference type="EMBL" id="JAXIOK010000022">
    <property type="protein sequence ID" value="KAK4745175.1"/>
    <property type="molecule type" value="Genomic_DNA"/>
</dbReference>
<dbReference type="InterPro" id="IPR044759">
    <property type="entry name" value="bZIP_RF2"/>
</dbReference>
<keyword evidence="10" id="KW-1185">Reference proteome</keyword>
<feature type="region of interest" description="Disordered" evidence="7">
    <location>
        <begin position="144"/>
        <end position="174"/>
    </location>
</feature>
<keyword evidence="4" id="KW-0804">Transcription</keyword>